<dbReference type="InterPro" id="IPR050549">
    <property type="entry name" value="MFS_Trehalose_Transporter"/>
</dbReference>
<organism evidence="6 7">
    <name type="scientific">Operophtera brumata</name>
    <name type="common">Winter moth</name>
    <name type="synonym">Phalaena brumata</name>
    <dbReference type="NCBI Taxonomy" id="104452"/>
    <lineage>
        <taxon>Eukaryota</taxon>
        <taxon>Metazoa</taxon>
        <taxon>Ecdysozoa</taxon>
        <taxon>Arthropoda</taxon>
        <taxon>Hexapoda</taxon>
        <taxon>Insecta</taxon>
        <taxon>Pterygota</taxon>
        <taxon>Neoptera</taxon>
        <taxon>Endopterygota</taxon>
        <taxon>Lepidoptera</taxon>
        <taxon>Glossata</taxon>
        <taxon>Ditrysia</taxon>
        <taxon>Geometroidea</taxon>
        <taxon>Geometridae</taxon>
        <taxon>Larentiinae</taxon>
        <taxon>Operophtera</taxon>
    </lineage>
</organism>
<dbReference type="InterPro" id="IPR036259">
    <property type="entry name" value="MFS_trans_sf"/>
</dbReference>
<dbReference type="PANTHER" id="PTHR48021">
    <property type="match status" value="1"/>
</dbReference>
<dbReference type="AlphaFoldDB" id="A0A0L7KVZ2"/>
<keyword evidence="7" id="KW-1185">Reference proteome</keyword>
<proteinExistence type="predicted"/>
<keyword evidence="3 5" id="KW-1133">Transmembrane helix</keyword>
<dbReference type="PANTHER" id="PTHR48021:SF1">
    <property type="entry name" value="GH07001P-RELATED"/>
    <property type="match status" value="1"/>
</dbReference>
<evidence type="ECO:0000256" key="4">
    <source>
        <dbReference type="ARBA" id="ARBA00023136"/>
    </source>
</evidence>
<feature type="transmembrane region" description="Helical" evidence="5">
    <location>
        <begin position="224"/>
        <end position="246"/>
    </location>
</feature>
<feature type="transmembrane region" description="Helical" evidence="5">
    <location>
        <begin position="160"/>
        <end position="185"/>
    </location>
</feature>
<dbReference type="Proteomes" id="UP000037510">
    <property type="component" value="Unassembled WGS sequence"/>
</dbReference>
<dbReference type="InterPro" id="IPR005828">
    <property type="entry name" value="MFS_sugar_transport-like"/>
</dbReference>
<protein>
    <recommendedName>
        <fullName evidence="8">Sugar transporter</fullName>
    </recommendedName>
</protein>
<keyword evidence="4 5" id="KW-0472">Membrane</keyword>
<dbReference type="Pfam" id="PF00083">
    <property type="entry name" value="Sugar_tr"/>
    <property type="match status" value="2"/>
</dbReference>
<feature type="transmembrane region" description="Helical" evidence="5">
    <location>
        <begin position="81"/>
        <end position="99"/>
    </location>
</feature>
<evidence type="ECO:0000256" key="1">
    <source>
        <dbReference type="ARBA" id="ARBA00004370"/>
    </source>
</evidence>
<dbReference type="STRING" id="104452.A0A0L7KVZ2"/>
<evidence type="ECO:0000313" key="7">
    <source>
        <dbReference type="Proteomes" id="UP000037510"/>
    </source>
</evidence>
<evidence type="ECO:0000256" key="2">
    <source>
        <dbReference type="ARBA" id="ARBA00022692"/>
    </source>
</evidence>
<evidence type="ECO:0000256" key="3">
    <source>
        <dbReference type="ARBA" id="ARBA00022989"/>
    </source>
</evidence>
<evidence type="ECO:0000256" key="5">
    <source>
        <dbReference type="SAM" id="Phobius"/>
    </source>
</evidence>
<dbReference type="SUPFAM" id="SSF103473">
    <property type="entry name" value="MFS general substrate transporter"/>
    <property type="match status" value="1"/>
</dbReference>
<sequence>MYEKNKILPKTIRCSLTKIAQRPLAPIVAPLLDRAPIIPKLQNATTSPLDEPITDLEASWIGSLLYIGAMIVPYVSYAATGWIALAVSVLHLISVYFVAPESPIYYAMKENDAKVAKTLNLLGRGQDLEKVLETFNKKEKTNKIQDWTEIFTIKSNRMSLVITFTIGALQQTSGVAVVLFFATTIFHLAGSSIRPDIATIIIGVTRLVSSIIAPTFVERSGRKILLLISTMACAMSLMILGTYFYLERINSPALNITFWMFGASCIVAFLFTYFVIPETKGKTLKEIQDMMS</sequence>
<feature type="transmembrane region" description="Helical" evidence="5">
    <location>
        <begin position="197"/>
        <end position="217"/>
    </location>
</feature>
<dbReference type="Gene3D" id="1.20.1250.20">
    <property type="entry name" value="MFS general substrate transporter like domains"/>
    <property type="match status" value="2"/>
</dbReference>
<dbReference type="EMBL" id="JTDY01005034">
    <property type="protein sequence ID" value="KOB67447.1"/>
    <property type="molecule type" value="Genomic_DNA"/>
</dbReference>
<feature type="transmembrane region" description="Helical" evidence="5">
    <location>
        <begin position="258"/>
        <end position="276"/>
    </location>
</feature>
<gene>
    <name evidence="6" type="ORF">OBRU01_19809</name>
</gene>
<evidence type="ECO:0008006" key="8">
    <source>
        <dbReference type="Google" id="ProtNLM"/>
    </source>
</evidence>
<reference evidence="6 7" key="1">
    <citation type="journal article" date="2015" name="Genome Biol. Evol.">
        <title>The genome of winter moth (Operophtera brumata) provides a genomic perspective on sexual dimorphism and phenology.</title>
        <authorList>
            <person name="Derks M.F."/>
            <person name="Smit S."/>
            <person name="Salis L."/>
            <person name="Schijlen E."/>
            <person name="Bossers A."/>
            <person name="Mateman C."/>
            <person name="Pijl A.S."/>
            <person name="de Ridder D."/>
            <person name="Groenen M.A."/>
            <person name="Visser M.E."/>
            <person name="Megens H.J."/>
        </authorList>
    </citation>
    <scope>NUCLEOTIDE SEQUENCE [LARGE SCALE GENOMIC DNA]</scope>
    <source>
        <strain evidence="6">WM2013NL</strain>
        <tissue evidence="6">Head and thorax</tissue>
    </source>
</reference>
<evidence type="ECO:0000313" key="6">
    <source>
        <dbReference type="EMBL" id="KOB67447.1"/>
    </source>
</evidence>
<keyword evidence="2 5" id="KW-0812">Transmembrane</keyword>
<accession>A0A0L7KVZ2</accession>
<comment type="caution">
    <text evidence="6">The sequence shown here is derived from an EMBL/GenBank/DDBJ whole genome shotgun (WGS) entry which is preliminary data.</text>
</comment>
<dbReference type="GO" id="GO:0016020">
    <property type="term" value="C:membrane"/>
    <property type="evidence" value="ECO:0007669"/>
    <property type="project" value="UniProtKB-SubCell"/>
</dbReference>
<name>A0A0L7KVZ2_OPEBR</name>
<comment type="subcellular location">
    <subcellularLocation>
        <location evidence="1">Membrane</location>
    </subcellularLocation>
</comment>
<dbReference type="GO" id="GO:0022857">
    <property type="term" value="F:transmembrane transporter activity"/>
    <property type="evidence" value="ECO:0007669"/>
    <property type="project" value="InterPro"/>
</dbReference>